<name>A0A0G4PCR9_PENC3</name>
<accession>A0A0G4PCR9</accession>
<dbReference type="Gene3D" id="3.40.605.10">
    <property type="entry name" value="Aldehyde Dehydrogenase, Chain A, domain 1"/>
    <property type="match status" value="1"/>
</dbReference>
<reference evidence="4 5" key="1">
    <citation type="journal article" date="2014" name="Nat. Commun.">
        <title>Multiple recent horizontal transfers of a large genomic region in cheese making fungi.</title>
        <authorList>
            <person name="Cheeseman K."/>
            <person name="Ropars J."/>
            <person name="Renault P."/>
            <person name="Dupont J."/>
            <person name="Gouzy J."/>
            <person name="Branca A."/>
            <person name="Abraham A.L."/>
            <person name="Ceppi M."/>
            <person name="Conseiller E."/>
            <person name="Debuchy R."/>
            <person name="Malagnac F."/>
            <person name="Goarin A."/>
            <person name="Silar P."/>
            <person name="Lacoste S."/>
            <person name="Sallet E."/>
            <person name="Bensimon A."/>
            <person name="Giraud T."/>
            <person name="Brygoo Y."/>
        </authorList>
    </citation>
    <scope>NUCLEOTIDE SEQUENCE [LARGE SCALE GENOMIC DNA]</scope>
    <source>
        <strain evidence="5">FM 013</strain>
    </source>
</reference>
<feature type="domain" description="Aldehyde dehydrogenase" evidence="3">
    <location>
        <begin position="117"/>
        <end position="170"/>
    </location>
</feature>
<dbReference type="PANTHER" id="PTHR43720">
    <property type="entry name" value="2-AMINOMUCONIC SEMIALDEHYDE DEHYDROGENASE"/>
    <property type="match status" value="1"/>
</dbReference>
<gene>
    <name evidence="4" type="ORF">PCAMFM013_S011g000134</name>
</gene>
<sequence length="173" mass="18584">MTELSGLSFAVFHNIIDGKPRSSSKLHRGVDSTTGKPLWNAPVSTVEDINDAVGASRNTFPAWSSLGYSARASLLNQFADAFLELAPQFTALLQAETGRTEGIAQVEVHWSPLWLHYPDESSLVMEEQSGPITTRVSFSKEESVIAAVSGTSTGLSASVWCGSVNTAQKLRVN</sequence>
<dbReference type="SUPFAM" id="SSF53720">
    <property type="entry name" value="ALDH-like"/>
    <property type="match status" value="2"/>
</dbReference>
<dbReference type="PANTHER" id="PTHR43720:SF2">
    <property type="entry name" value="2-AMINOMUCONIC SEMIALDEHYDE DEHYDROGENASE"/>
    <property type="match status" value="1"/>
</dbReference>
<dbReference type="GO" id="GO:0016620">
    <property type="term" value="F:oxidoreductase activity, acting on the aldehyde or oxo group of donors, NAD or NADP as acceptor"/>
    <property type="evidence" value="ECO:0007669"/>
    <property type="project" value="InterPro"/>
</dbReference>
<keyword evidence="2" id="KW-0520">NAD</keyword>
<evidence type="ECO:0000313" key="5">
    <source>
        <dbReference type="Proteomes" id="UP000053732"/>
    </source>
</evidence>
<evidence type="ECO:0000313" key="4">
    <source>
        <dbReference type="EMBL" id="CRL24140.1"/>
    </source>
</evidence>
<organism evidence="4 5">
    <name type="scientific">Penicillium camemberti (strain FM 013)</name>
    <dbReference type="NCBI Taxonomy" id="1429867"/>
    <lineage>
        <taxon>Eukaryota</taxon>
        <taxon>Fungi</taxon>
        <taxon>Dikarya</taxon>
        <taxon>Ascomycota</taxon>
        <taxon>Pezizomycotina</taxon>
        <taxon>Eurotiomycetes</taxon>
        <taxon>Eurotiomycetidae</taxon>
        <taxon>Eurotiales</taxon>
        <taxon>Aspergillaceae</taxon>
        <taxon>Penicillium</taxon>
    </lineage>
</organism>
<protein>
    <submittedName>
        <fullName evidence="4">Aldehyde/histidinol dehydrogenase</fullName>
    </submittedName>
</protein>
<proteinExistence type="inferred from homology"/>
<evidence type="ECO:0000259" key="3">
    <source>
        <dbReference type="Pfam" id="PF00171"/>
    </source>
</evidence>
<dbReference type="InterPro" id="IPR015590">
    <property type="entry name" value="Aldehyde_DH_dom"/>
</dbReference>
<dbReference type="Proteomes" id="UP000053732">
    <property type="component" value="Unassembled WGS sequence"/>
</dbReference>
<keyword evidence="5" id="KW-1185">Reference proteome</keyword>
<dbReference type="InterPro" id="IPR016163">
    <property type="entry name" value="Ald_DH_C"/>
</dbReference>
<feature type="domain" description="Aldehyde dehydrogenase" evidence="3">
    <location>
        <begin position="27"/>
        <end position="109"/>
    </location>
</feature>
<dbReference type="Gene3D" id="3.40.309.10">
    <property type="entry name" value="Aldehyde Dehydrogenase, Chain A, domain 2"/>
    <property type="match status" value="1"/>
</dbReference>
<dbReference type="STRING" id="1429867.A0A0G4PCR9"/>
<comment type="similarity">
    <text evidence="1">Belongs to the aldehyde dehydrogenase family.</text>
</comment>
<dbReference type="InterPro" id="IPR016161">
    <property type="entry name" value="Ald_DH/histidinol_DH"/>
</dbReference>
<evidence type="ECO:0000256" key="1">
    <source>
        <dbReference type="ARBA" id="ARBA00009986"/>
    </source>
</evidence>
<dbReference type="Pfam" id="PF00171">
    <property type="entry name" value="Aldedh"/>
    <property type="match status" value="2"/>
</dbReference>
<dbReference type="InterPro" id="IPR016162">
    <property type="entry name" value="Ald_DH_N"/>
</dbReference>
<dbReference type="AlphaFoldDB" id="A0A0G4PCR9"/>
<evidence type="ECO:0000256" key="2">
    <source>
        <dbReference type="ARBA" id="ARBA00023027"/>
    </source>
</evidence>
<dbReference type="EMBL" id="HG793144">
    <property type="protein sequence ID" value="CRL24140.1"/>
    <property type="molecule type" value="Genomic_DNA"/>
</dbReference>